<comment type="caution">
    <text evidence="1">The sequence shown here is derived from an EMBL/GenBank/DDBJ whole genome shotgun (WGS) entry which is preliminary data.</text>
</comment>
<organism evidence="1 2">
    <name type="scientific">Candidatus Limenecus avicola</name>
    <dbReference type="NCBI Taxonomy" id="2840847"/>
    <lineage>
        <taxon>Bacteria</taxon>
        <taxon>Bacillati</taxon>
        <taxon>Bacillota</taxon>
        <taxon>Clostridia</taxon>
        <taxon>Eubacteriales</taxon>
        <taxon>Clostridiaceae</taxon>
        <taxon>Clostridiaceae incertae sedis</taxon>
        <taxon>Candidatus Limenecus</taxon>
    </lineage>
</organism>
<reference evidence="1" key="2">
    <citation type="journal article" date="2021" name="PeerJ">
        <title>Extensive microbial diversity within the chicken gut microbiome revealed by metagenomics and culture.</title>
        <authorList>
            <person name="Gilroy R."/>
            <person name="Ravi A."/>
            <person name="Getino M."/>
            <person name="Pursley I."/>
            <person name="Horton D.L."/>
            <person name="Alikhan N.F."/>
            <person name="Baker D."/>
            <person name="Gharbi K."/>
            <person name="Hall N."/>
            <person name="Watson M."/>
            <person name="Adriaenssens E.M."/>
            <person name="Foster-Nyarko E."/>
            <person name="Jarju S."/>
            <person name="Secka A."/>
            <person name="Antonio M."/>
            <person name="Oren A."/>
            <person name="Chaudhuri R.R."/>
            <person name="La Ragione R."/>
            <person name="Hildebrand F."/>
            <person name="Pallen M.J."/>
        </authorList>
    </citation>
    <scope>NUCLEOTIDE SEQUENCE</scope>
    <source>
        <strain evidence="1">CHK154-7741</strain>
    </source>
</reference>
<name>A0A9D1N0P1_9CLOT</name>
<evidence type="ECO:0000313" key="2">
    <source>
        <dbReference type="Proteomes" id="UP000886748"/>
    </source>
</evidence>
<accession>A0A9D1N0P1</accession>
<sequence length="53" mass="6374">MRDMQIYTNEEYLNKQKEFVLKNAFNASYLTGKFSKKSVVKNYIYYDVPIKIV</sequence>
<protein>
    <submittedName>
        <fullName evidence="1">Uncharacterized protein</fullName>
    </submittedName>
</protein>
<proteinExistence type="predicted"/>
<dbReference type="AlphaFoldDB" id="A0A9D1N0P1"/>
<dbReference type="EMBL" id="DVOD01000046">
    <property type="protein sequence ID" value="HIU92675.1"/>
    <property type="molecule type" value="Genomic_DNA"/>
</dbReference>
<evidence type="ECO:0000313" key="1">
    <source>
        <dbReference type="EMBL" id="HIU92675.1"/>
    </source>
</evidence>
<reference evidence="1" key="1">
    <citation type="submission" date="2020-10" db="EMBL/GenBank/DDBJ databases">
        <authorList>
            <person name="Gilroy R."/>
        </authorList>
    </citation>
    <scope>NUCLEOTIDE SEQUENCE</scope>
    <source>
        <strain evidence="1">CHK154-7741</strain>
    </source>
</reference>
<gene>
    <name evidence="1" type="ORF">IAD26_06015</name>
</gene>
<dbReference type="Proteomes" id="UP000886748">
    <property type="component" value="Unassembled WGS sequence"/>
</dbReference>